<sequence length="222" mass="24660">MAFLAPFLLKSPDVYAEELHTFHDNFTPERWAKFVRKVDMSIRDSNLLATVLLSANIGVLGIGSVDESTKNGSRSSVQIITYVSTIGSVGSIILGLAIFKQYRAKGADTPLRAVTVLKRILREPYGLERIAIICSLPYVLLMWSLIAFLGTLVVICYNDTDLEVRIPVSVALALIFLSVFSCLYTAGPPDKENHKSQEQLNTKRAFPYQLTFGPRDQDPHPV</sequence>
<dbReference type="Proteomes" id="UP000054538">
    <property type="component" value="Unassembled WGS sequence"/>
</dbReference>
<dbReference type="OrthoDB" id="2657661at2759"/>
<evidence type="ECO:0000313" key="2">
    <source>
        <dbReference type="EMBL" id="KIK72851.1"/>
    </source>
</evidence>
<reference evidence="3" key="2">
    <citation type="submission" date="2015-01" db="EMBL/GenBank/DDBJ databases">
        <title>Evolutionary Origins and Diversification of the Mycorrhizal Mutualists.</title>
        <authorList>
            <consortium name="DOE Joint Genome Institute"/>
            <consortium name="Mycorrhizal Genomics Consortium"/>
            <person name="Kohler A."/>
            <person name="Kuo A."/>
            <person name="Nagy L.G."/>
            <person name="Floudas D."/>
            <person name="Copeland A."/>
            <person name="Barry K.W."/>
            <person name="Cichocki N."/>
            <person name="Veneault-Fourrey C."/>
            <person name="LaButti K."/>
            <person name="Lindquist E.A."/>
            <person name="Lipzen A."/>
            <person name="Lundell T."/>
            <person name="Morin E."/>
            <person name="Murat C."/>
            <person name="Riley R."/>
            <person name="Ohm R."/>
            <person name="Sun H."/>
            <person name="Tunlid A."/>
            <person name="Henrissat B."/>
            <person name="Grigoriev I.V."/>
            <person name="Hibbett D.S."/>
            <person name="Martin F."/>
        </authorList>
    </citation>
    <scope>NUCLEOTIDE SEQUENCE [LARGE SCALE GENOMIC DNA]</scope>
    <source>
        <strain evidence="3">Ve08.2h10</strain>
    </source>
</reference>
<accession>A0A0D0CPV9</accession>
<dbReference type="HOGENOM" id="CLU_1245739_0_0_1"/>
<feature type="transmembrane region" description="Helical" evidence="1">
    <location>
        <begin position="130"/>
        <end position="154"/>
    </location>
</feature>
<keyword evidence="1" id="KW-0472">Membrane</keyword>
<feature type="transmembrane region" description="Helical" evidence="1">
    <location>
        <begin position="77"/>
        <end position="99"/>
    </location>
</feature>
<protein>
    <submittedName>
        <fullName evidence="2">Uncharacterized protein</fullName>
    </submittedName>
</protein>
<evidence type="ECO:0000256" key="1">
    <source>
        <dbReference type="SAM" id="Phobius"/>
    </source>
</evidence>
<reference evidence="2 3" key="1">
    <citation type="submission" date="2014-04" db="EMBL/GenBank/DDBJ databases">
        <authorList>
            <consortium name="DOE Joint Genome Institute"/>
            <person name="Kuo A."/>
            <person name="Kohler A."/>
            <person name="Jargeat P."/>
            <person name="Nagy L.G."/>
            <person name="Floudas D."/>
            <person name="Copeland A."/>
            <person name="Barry K.W."/>
            <person name="Cichocki N."/>
            <person name="Veneault-Fourrey C."/>
            <person name="LaButti K."/>
            <person name="Lindquist E.A."/>
            <person name="Lipzen A."/>
            <person name="Lundell T."/>
            <person name="Morin E."/>
            <person name="Murat C."/>
            <person name="Sun H."/>
            <person name="Tunlid A."/>
            <person name="Henrissat B."/>
            <person name="Grigoriev I.V."/>
            <person name="Hibbett D.S."/>
            <person name="Martin F."/>
            <person name="Nordberg H.P."/>
            <person name="Cantor M.N."/>
            <person name="Hua S.X."/>
        </authorList>
    </citation>
    <scope>NUCLEOTIDE SEQUENCE [LARGE SCALE GENOMIC DNA]</scope>
    <source>
        <strain evidence="2 3">Ve08.2h10</strain>
    </source>
</reference>
<feature type="transmembrane region" description="Helical" evidence="1">
    <location>
        <begin position="46"/>
        <end position="65"/>
    </location>
</feature>
<organism evidence="2 3">
    <name type="scientific">Paxillus rubicundulus Ve08.2h10</name>
    <dbReference type="NCBI Taxonomy" id="930991"/>
    <lineage>
        <taxon>Eukaryota</taxon>
        <taxon>Fungi</taxon>
        <taxon>Dikarya</taxon>
        <taxon>Basidiomycota</taxon>
        <taxon>Agaricomycotina</taxon>
        <taxon>Agaricomycetes</taxon>
        <taxon>Agaricomycetidae</taxon>
        <taxon>Boletales</taxon>
        <taxon>Paxilineae</taxon>
        <taxon>Paxillaceae</taxon>
        <taxon>Paxillus</taxon>
    </lineage>
</organism>
<dbReference type="InParanoid" id="A0A0D0CPV9"/>
<keyword evidence="3" id="KW-1185">Reference proteome</keyword>
<keyword evidence="1" id="KW-1133">Transmembrane helix</keyword>
<evidence type="ECO:0000313" key="3">
    <source>
        <dbReference type="Proteomes" id="UP000054538"/>
    </source>
</evidence>
<name>A0A0D0CPV9_9AGAM</name>
<dbReference type="AlphaFoldDB" id="A0A0D0CPV9"/>
<gene>
    <name evidence="2" type="ORF">PAXRUDRAFT_625904</name>
</gene>
<proteinExistence type="predicted"/>
<dbReference type="EMBL" id="KN830371">
    <property type="protein sequence ID" value="KIK72851.1"/>
    <property type="molecule type" value="Genomic_DNA"/>
</dbReference>
<keyword evidence="1" id="KW-0812">Transmembrane</keyword>
<feature type="transmembrane region" description="Helical" evidence="1">
    <location>
        <begin position="166"/>
        <end position="186"/>
    </location>
</feature>